<feature type="transmembrane region" description="Helical" evidence="4">
    <location>
        <begin position="245"/>
        <end position="264"/>
    </location>
</feature>
<protein>
    <submittedName>
        <fullName evidence="5">Uncharacterized protein</fullName>
    </submittedName>
</protein>
<feature type="transmembrane region" description="Helical" evidence="4">
    <location>
        <begin position="327"/>
        <end position="349"/>
    </location>
</feature>
<dbReference type="EMBL" id="VSWD01000002">
    <property type="protein sequence ID" value="KAK3107804.1"/>
    <property type="molecule type" value="Genomic_DNA"/>
</dbReference>
<evidence type="ECO:0000313" key="5">
    <source>
        <dbReference type="EMBL" id="KAK3107804.1"/>
    </source>
</evidence>
<feature type="transmembrane region" description="Helical" evidence="4">
    <location>
        <begin position="298"/>
        <end position="321"/>
    </location>
</feature>
<dbReference type="Proteomes" id="UP001186944">
    <property type="component" value="Unassembled WGS sequence"/>
</dbReference>
<dbReference type="InterPro" id="IPR036259">
    <property type="entry name" value="MFS_trans_sf"/>
</dbReference>
<dbReference type="PANTHER" id="PTHR23121">
    <property type="entry name" value="SODIUM-DEPENDENT GLUCOSE TRANSPORTER 1"/>
    <property type="match status" value="1"/>
</dbReference>
<name>A0AA88YME2_PINIB</name>
<keyword evidence="3 4" id="KW-0472">Membrane</keyword>
<accession>A0AA88YME2</accession>
<feature type="transmembrane region" description="Helical" evidence="4">
    <location>
        <begin position="202"/>
        <end position="224"/>
    </location>
</feature>
<keyword evidence="6" id="KW-1185">Reference proteome</keyword>
<evidence type="ECO:0000256" key="3">
    <source>
        <dbReference type="ARBA" id="ARBA00023136"/>
    </source>
</evidence>
<organism evidence="5 6">
    <name type="scientific">Pinctada imbricata</name>
    <name type="common">Atlantic pearl-oyster</name>
    <name type="synonym">Pinctada martensii</name>
    <dbReference type="NCBI Taxonomy" id="66713"/>
    <lineage>
        <taxon>Eukaryota</taxon>
        <taxon>Metazoa</taxon>
        <taxon>Spiralia</taxon>
        <taxon>Lophotrochozoa</taxon>
        <taxon>Mollusca</taxon>
        <taxon>Bivalvia</taxon>
        <taxon>Autobranchia</taxon>
        <taxon>Pteriomorphia</taxon>
        <taxon>Pterioida</taxon>
        <taxon>Pterioidea</taxon>
        <taxon>Pteriidae</taxon>
        <taxon>Pinctada</taxon>
    </lineage>
</organism>
<evidence type="ECO:0000313" key="6">
    <source>
        <dbReference type="Proteomes" id="UP001186944"/>
    </source>
</evidence>
<dbReference type="AlphaFoldDB" id="A0AA88YME2"/>
<dbReference type="Gene3D" id="1.20.1250.20">
    <property type="entry name" value="MFS general substrate transporter like domains"/>
    <property type="match status" value="1"/>
</dbReference>
<evidence type="ECO:0000256" key="2">
    <source>
        <dbReference type="ARBA" id="ARBA00022989"/>
    </source>
</evidence>
<reference evidence="5" key="1">
    <citation type="submission" date="2019-08" db="EMBL/GenBank/DDBJ databases">
        <title>The improved chromosome-level genome for the pearl oyster Pinctada fucata martensii using PacBio sequencing and Hi-C.</title>
        <authorList>
            <person name="Zheng Z."/>
        </authorList>
    </citation>
    <scope>NUCLEOTIDE SEQUENCE</scope>
    <source>
        <strain evidence="5">ZZ-2019</strain>
        <tissue evidence="5">Adductor muscle</tissue>
    </source>
</reference>
<evidence type="ECO:0000256" key="1">
    <source>
        <dbReference type="ARBA" id="ARBA00022692"/>
    </source>
</evidence>
<evidence type="ECO:0000256" key="4">
    <source>
        <dbReference type="SAM" id="Phobius"/>
    </source>
</evidence>
<feature type="transmembrane region" description="Helical" evidence="4">
    <location>
        <begin position="138"/>
        <end position="159"/>
    </location>
</feature>
<dbReference type="PANTHER" id="PTHR23121:SF9">
    <property type="entry name" value="SODIUM-DEPENDENT GLUCOSE TRANSPORTER 1"/>
    <property type="match status" value="1"/>
</dbReference>
<feature type="transmembrane region" description="Helical" evidence="4">
    <location>
        <begin position="270"/>
        <end position="291"/>
    </location>
</feature>
<proteinExistence type="predicted"/>
<gene>
    <name evidence="5" type="ORF">FSP39_022612</name>
</gene>
<comment type="caution">
    <text evidence="5">The sequence shown here is derived from an EMBL/GenBank/DDBJ whole genome shotgun (WGS) entry which is preliminary data.</text>
</comment>
<sequence length="399" mass="43319">MQGTFEGVINIGQKLLLEIWRENSASPMHALHLGFGVGSLIVPQIAEPFLAITSPPSTFNVTESANSFTGITAVGNIFHVNSSTFALSHTESFVMSNDNQTVSNYLHVTEANVVFNSSPTSLTHSIPVLIERSTRIKWAFLIVALIAILISFMFFYFQFFGTSFRNSDEQENSLSGEKKEPEHSILQKIDPKTCTSTGSRAYGIQILTLLFLFCFQVFGGEYIIGKFIRSYAIDTYNMEGDEASWLNTCFWISYTVGCFIGFIAGKFVSIRLLLLIECVGLLASTLLFAIFAGQSETLLWIFTQLLGAFDAPAFPICIVWGDNHMKITGFGLTVISFGGSMGCQLGAGLGGNMASGMAMAAGMGSDFYNLGAMGAKLFSGAGMPPAMAYKMFGIAHLLI</sequence>
<keyword evidence="1 4" id="KW-0812">Transmembrane</keyword>
<keyword evidence="2 4" id="KW-1133">Transmembrane helix</keyword>
<dbReference type="SUPFAM" id="SSF103473">
    <property type="entry name" value="MFS general substrate transporter"/>
    <property type="match status" value="1"/>
</dbReference>